<keyword evidence="2" id="KW-0274">FAD</keyword>
<evidence type="ECO:0000256" key="1">
    <source>
        <dbReference type="ARBA" id="ARBA00022630"/>
    </source>
</evidence>
<dbReference type="InterPro" id="IPR000960">
    <property type="entry name" value="Flavin_mOase"/>
</dbReference>
<dbReference type="GO" id="GO:0050661">
    <property type="term" value="F:NADP binding"/>
    <property type="evidence" value="ECO:0007669"/>
    <property type="project" value="InterPro"/>
</dbReference>
<sequence>MGSVLRVAETVEVLILGSGLSGLCSLYHIRQRFPDWRVRVVERAPDVGGTWFYNRYPGCRVDTESLSYCFSFDKELLQEWHWKETFSAQDEVHKYIRRFAEKNELHKHVDFSTSVKSASWDNTKNTWSVYAEDGREYTANFIVSCIGFLSEPTLPAIPDIELFQGESFHTSRWPEETDLDRDFAGKRVGVIGTGATGIQITTALSKVSGISSLSVFQRTANWSAPLRNEPISVEKMAEHAKNYDELFALCASTPTGFMHKPDPRRSDDLSEQERLAHWEKIYAAPGFSKWIGVFSDTYTSPSANKAYSDFIASKIRGRVNDPNTAESLIPKDHGFGTRRVPLESGYFESFNLPHVHLVDLKKTPISNVTRTGIETADGKEHSLDVLIYATGFDAITGAYRAIDWRGRDGRSLVGISGTPEGDRSVWRDHRPHTYLGLTVPSMPNLVTVMGPHQPVGNAARNIEHSVQVAVGLLRHCELNGFARFEATEEAADEWTRHVIDCSKGSLINDIDSWMTGVNSNVKGKNVRMVARYSGPVQEYRRRCSEAREAGFPGLAFA</sequence>
<dbReference type="STRING" id="158607.A0A2P5HXV6"/>
<dbReference type="EMBL" id="MAVT02000534">
    <property type="protein sequence ID" value="POS75077.1"/>
    <property type="molecule type" value="Genomic_DNA"/>
</dbReference>
<dbReference type="GO" id="GO:0004499">
    <property type="term" value="F:N,N-dimethylaniline monooxygenase activity"/>
    <property type="evidence" value="ECO:0007669"/>
    <property type="project" value="InterPro"/>
</dbReference>
<evidence type="ECO:0000256" key="2">
    <source>
        <dbReference type="ARBA" id="ARBA00022827"/>
    </source>
</evidence>
<evidence type="ECO:0000313" key="6">
    <source>
        <dbReference type="Proteomes" id="UP000094444"/>
    </source>
</evidence>
<keyword evidence="1" id="KW-0285">Flavoprotein</keyword>
<dbReference type="Pfam" id="PF00743">
    <property type="entry name" value="FMO-like"/>
    <property type="match status" value="1"/>
</dbReference>
<reference evidence="5" key="1">
    <citation type="submission" date="2017-09" db="EMBL/GenBank/DDBJ databases">
        <title>Polyketide synthases of a Diaporthe helianthi virulent isolate.</title>
        <authorList>
            <person name="Baroncelli R."/>
        </authorList>
    </citation>
    <scope>NUCLEOTIDE SEQUENCE [LARGE SCALE GENOMIC DNA]</scope>
    <source>
        <strain evidence="5">7/96</strain>
    </source>
</reference>
<keyword evidence="6" id="KW-1185">Reference proteome</keyword>
<dbReference type="InterPro" id="IPR036188">
    <property type="entry name" value="FAD/NAD-bd_sf"/>
</dbReference>
<dbReference type="PANTHER" id="PTHR43098:SF5">
    <property type="entry name" value="DUAL-FUNCTIONAL MONOOXYGENASE_METHYLTRANSFERASE PSOF"/>
    <property type="match status" value="1"/>
</dbReference>
<dbReference type="PRINTS" id="PR00370">
    <property type="entry name" value="FMOXYGENASE"/>
</dbReference>
<organism evidence="5 6">
    <name type="scientific">Diaporthe helianthi</name>
    <dbReference type="NCBI Taxonomy" id="158607"/>
    <lineage>
        <taxon>Eukaryota</taxon>
        <taxon>Fungi</taxon>
        <taxon>Dikarya</taxon>
        <taxon>Ascomycota</taxon>
        <taxon>Pezizomycotina</taxon>
        <taxon>Sordariomycetes</taxon>
        <taxon>Sordariomycetidae</taxon>
        <taxon>Diaporthales</taxon>
        <taxon>Diaporthaceae</taxon>
        <taxon>Diaporthe</taxon>
    </lineage>
</organism>
<dbReference type="InParanoid" id="A0A2P5HXV6"/>
<keyword evidence="3" id="KW-0521">NADP</keyword>
<gene>
    <name evidence="5" type="ORF">DHEL01_v206538</name>
</gene>
<evidence type="ECO:0000256" key="4">
    <source>
        <dbReference type="ARBA" id="ARBA00023002"/>
    </source>
</evidence>
<dbReference type="InterPro" id="IPR050775">
    <property type="entry name" value="FAD-binding_Monooxygenases"/>
</dbReference>
<keyword evidence="4" id="KW-0560">Oxidoreductase</keyword>
<comment type="caution">
    <text evidence="5">The sequence shown here is derived from an EMBL/GenBank/DDBJ whole genome shotgun (WGS) entry which is preliminary data.</text>
</comment>
<dbReference type="GO" id="GO:0050660">
    <property type="term" value="F:flavin adenine dinucleotide binding"/>
    <property type="evidence" value="ECO:0007669"/>
    <property type="project" value="InterPro"/>
</dbReference>
<proteinExistence type="predicted"/>
<dbReference type="AlphaFoldDB" id="A0A2P5HXV6"/>
<dbReference type="Gene3D" id="3.50.50.60">
    <property type="entry name" value="FAD/NAD(P)-binding domain"/>
    <property type="match status" value="2"/>
</dbReference>
<evidence type="ECO:0008006" key="7">
    <source>
        <dbReference type="Google" id="ProtNLM"/>
    </source>
</evidence>
<evidence type="ECO:0000313" key="5">
    <source>
        <dbReference type="EMBL" id="POS75077.1"/>
    </source>
</evidence>
<dbReference type="Proteomes" id="UP000094444">
    <property type="component" value="Unassembled WGS sequence"/>
</dbReference>
<dbReference type="PANTHER" id="PTHR43098">
    <property type="entry name" value="L-ORNITHINE N(5)-MONOOXYGENASE-RELATED"/>
    <property type="match status" value="1"/>
</dbReference>
<protein>
    <recommendedName>
        <fullName evidence="7">Cyclohexanone monooxygenase</fullName>
    </recommendedName>
</protein>
<accession>A0A2P5HXV6</accession>
<evidence type="ECO:0000256" key="3">
    <source>
        <dbReference type="ARBA" id="ARBA00022857"/>
    </source>
</evidence>
<name>A0A2P5HXV6_DIAHE</name>
<dbReference type="OrthoDB" id="66881at2759"/>
<dbReference type="InterPro" id="IPR020946">
    <property type="entry name" value="Flavin_mOase-like"/>
</dbReference>
<dbReference type="SUPFAM" id="SSF51905">
    <property type="entry name" value="FAD/NAD(P)-binding domain"/>
    <property type="match status" value="2"/>
</dbReference>